<dbReference type="EMBL" id="JAGEVF010000006">
    <property type="protein sequence ID" value="MBO3116869.1"/>
    <property type="molecule type" value="Genomic_DNA"/>
</dbReference>
<evidence type="ECO:0000313" key="2">
    <source>
        <dbReference type="Proteomes" id="UP000676776"/>
    </source>
</evidence>
<reference evidence="1 2" key="1">
    <citation type="submission" date="2021-03" db="EMBL/GenBank/DDBJ databases">
        <title>Winogradskyella sp. nov., isolated from costal sediment.</title>
        <authorList>
            <person name="Gao C."/>
        </authorList>
    </citation>
    <scope>NUCLEOTIDE SEQUENCE [LARGE SCALE GENOMIC DNA]</scope>
    <source>
        <strain evidence="1 2">DF17</strain>
    </source>
</reference>
<proteinExistence type="predicted"/>
<dbReference type="PROSITE" id="PS51257">
    <property type="entry name" value="PROKAR_LIPOPROTEIN"/>
    <property type="match status" value="1"/>
</dbReference>
<organism evidence="1 2">
    <name type="scientific">Winogradskyella pelagia</name>
    <dbReference type="NCBI Taxonomy" id="2819984"/>
    <lineage>
        <taxon>Bacteria</taxon>
        <taxon>Pseudomonadati</taxon>
        <taxon>Bacteroidota</taxon>
        <taxon>Flavobacteriia</taxon>
        <taxon>Flavobacteriales</taxon>
        <taxon>Flavobacteriaceae</taxon>
        <taxon>Winogradskyella</taxon>
    </lineage>
</organism>
<comment type="caution">
    <text evidence="1">The sequence shown here is derived from an EMBL/GenBank/DDBJ whole genome shotgun (WGS) entry which is preliminary data.</text>
</comment>
<dbReference type="Pfam" id="PF19643">
    <property type="entry name" value="DUF6146"/>
    <property type="match status" value="1"/>
</dbReference>
<sequence length="146" mass="17294">MRNLTLLLIIGSIVITSCKSYQPKQIIDHDDPNALVKSDSVAISSDETDYEIIIFEPGFNQWLQSTARPRGYYSQQFLEDRNAILVQNWNLRHSQPSQYNPDLYLQPIDYDIRTDYGYEVNYLLYNYFVYFQLTYNQRLSTFIPKI</sequence>
<dbReference type="RefSeq" id="WP_208154233.1">
    <property type="nucleotide sequence ID" value="NZ_JAGEVF010000006.1"/>
</dbReference>
<keyword evidence="2" id="KW-1185">Reference proteome</keyword>
<evidence type="ECO:0000313" key="1">
    <source>
        <dbReference type="EMBL" id="MBO3116869.1"/>
    </source>
</evidence>
<evidence type="ECO:0008006" key="3">
    <source>
        <dbReference type="Google" id="ProtNLM"/>
    </source>
</evidence>
<name>A0ABS3T327_9FLAO</name>
<protein>
    <recommendedName>
        <fullName evidence="3">Lipoprotein</fullName>
    </recommendedName>
</protein>
<gene>
    <name evidence="1" type="ORF">J4050_08930</name>
</gene>
<accession>A0ABS3T327</accession>
<dbReference type="InterPro" id="IPR046144">
    <property type="entry name" value="DUF6146"/>
</dbReference>
<dbReference type="Proteomes" id="UP000676776">
    <property type="component" value="Unassembled WGS sequence"/>
</dbReference>